<comment type="caution">
    <text evidence="1">The sequence shown here is derived from an EMBL/GenBank/DDBJ whole genome shotgun (WGS) entry which is preliminary data.</text>
</comment>
<accession>A0A8S1T239</accession>
<protein>
    <recommendedName>
        <fullName evidence="3">Tetratricopeptide repeat protein</fullName>
    </recommendedName>
</protein>
<dbReference type="AlphaFoldDB" id="A0A8S1T239"/>
<dbReference type="Proteomes" id="UP000683925">
    <property type="component" value="Unassembled WGS sequence"/>
</dbReference>
<name>A0A8S1T239_PAROT</name>
<evidence type="ECO:0000313" key="1">
    <source>
        <dbReference type="EMBL" id="CAD8147881.1"/>
    </source>
</evidence>
<organism evidence="1 2">
    <name type="scientific">Paramecium octaurelia</name>
    <dbReference type="NCBI Taxonomy" id="43137"/>
    <lineage>
        <taxon>Eukaryota</taxon>
        <taxon>Sar</taxon>
        <taxon>Alveolata</taxon>
        <taxon>Ciliophora</taxon>
        <taxon>Intramacronucleata</taxon>
        <taxon>Oligohymenophorea</taxon>
        <taxon>Peniculida</taxon>
        <taxon>Parameciidae</taxon>
        <taxon>Paramecium</taxon>
    </lineage>
</organism>
<sequence>MNSSCQQNWPEIRCQYARHNEMPCKYICIDNNCKKKKIVCFRCFQDKEYHQNHQGLTIEEFKQKVQLRLENLFKLKQILQDSIKNFQSFIYKYEESVEALINKGKQYSSPGELLKIETIDNYFVLENDHFAPYMQQQLEKIRQRTDKITKFTQDFKFIFNEEDINKVKLKVIKMLNEKKQLEKPTDYTDAITELNKALKQYPTNCSLLSLKCTCLANQNQIEEAKKLNEYAFQINQNDETVLLFRAKLKTENKEYEECIQLYDLITEPNKYLAYYKLDSLIELKREAEVKKFLEQCDKQLGQSFKWSYEEHKKGSGKIRNEIQHPQPQQ</sequence>
<keyword evidence="2" id="KW-1185">Reference proteome</keyword>
<dbReference type="OMA" id="YAFQINQ"/>
<gene>
    <name evidence="1" type="ORF">POCTA_138.1.T0200247</name>
</gene>
<evidence type="ECO:0008006" key="3">
    <source>
        <dbReference type="Google" id="ProtNLM"/>
    </source>
</evidence>
<dbReference type="Pfam" id="PF14559">
    <property type="entry name" value="TPR_19"/>
    <property type="match status" value="1"/>
</dbReference>
<dbReference type="EMBL" id="CAJJDP010000020">
    <property type="protein sequence ID" value="CAD8147881.1"/>
    <property type="molecule type" value="Genomic_DNA"/>
</dbReference>
<evidence type="ECO:0000313" key="2">
    <source>
        <dbReference type="Proteomes" id="UP000683925"/>
    </source>
</evidence>
<proteinExistence type="predicted"/>
<dbReference type="OrthoDB" id="312475at2759"/>
<reference evidence="1" key="1">
    <citation type="submission" date="2021-01" db="EMBL/GenBank/DDBJ databases">
        <authorList>
            <consortium name="Genoscope - CEA"/>
            <person name="William W."/>
        </authorList>
    </citation>
    <scope>NUCLEOTIDE SEQUENCE</scope>
</reference>